<accession>A0A392R3I8</accession>
<feature type="non-terminal residue" evidence="1">
    <location>
        <position position="79"/>
    </location>
</feature>
<protein>
    <recommendedName>
        <fullName evidence="3">RNase H type-1 domain-containing protein</fullName>
    </recommendedName>
</protein>
<name>A0A392R3I8_9FABA</name>
<dbReference type="PANTHER" id="PTHR48475">
    <property type="entry name" value="RIBONUCLEASE H"/>
    <property type="match status" value="1"/>
</dbReference>
<keyword evidence="2" id="KW-1185">Reference proteome</keyword>
<evidence type="ECO:0000313" key="1">
    <source>
        <dbReference type="EMBL" id="MCI30797.1"/>
    </source>
</evidence>
<dbReference type="PANTHER" id="PTHR48475:SF1">
    <property type="entry name" value="RNASE H TYPE-1 DOMAIN-CONTAINING PROTEIN"/>
    <property type="match status" value="1"/>
</dbReference>
<evidence type="ECO:0008006" key="3">
    <source>
        <dbReference type="Google" id="ProtNLM"/>
    </source>
</evidence>
<dbReference type="Proteomes" id="UP000265520">
    <property type="component" value="Unassembled WGS sequence"/>
</dbReference>
<dbReference type="EMBL" id="LXQA010182277">
    <property type="protein sequence ID" value="MCI30797.1"/>
    <property type="molecule type" value="Genomic_DNA"/>
</dbReference>
<reference evidence="1 2" key="1">
    <citation type="journal article" date="2018" name="Front. Plant Sci.">
        <title>Red Clover (Trifolium pratense) and Zigzag Clover (T. medium) - A Picture of Genomic Similarities and Differences.</title>
        <authorList>
            <person name="Dluhosova J."/>
            <person name="Istvanek J."/>
            <person name="Nedelnik J."/>
            <person name="Repkova J."/>
        </authorList>
    </citation>
    <scope>NUCLEOTIDE SEQUENCE [LARGE SCALE GENOMIC DNA]</scope>
    <source>
        <strain evidence="2">cv. 10/8</strain>
        <tissue evidence="1">Leaf</tissue>
    </source>
</reference>
<sequence>MAKHFATFELLYVPREKNSRADFLAKLASTKKQGETMRMKKLAAWYTMVGDKLYKIGFSVLMLLCVSEVEARRIMDEIH</sequence>
<proteinExistence type="predicted"/>
<comment type="caution">
    <text evidence="1">The sequence shown here is derived from an EMBL/GenBank/DDBJ whole genome shotgun (WGS) entry which is preliminary data.</text>
</comment>
<evidence type="ECO:0000313" key="2">
    <source>
        <dbReference type="Proteomes" id="UP000265520"/>
    </source>
</evidence>
<organism evidence="1 2">
    <name type="scientific">Trifolium medium</name>
    <dbReference type="NCBI Taxonomy" id="97028"/>
    <lineage>
        <taxon>Eukaryota</taxon>
        <taxon>Viridiplantae</taxon>
        <taxon>Streptophyta</taxon>
        <taxon>Embryophyta</taxon>
        <taxon>Tracheophyta</taxon>
        <taxon>Spermatophyta</taxon>
        <taxon>Magnoliopsida</taxon>
        <taxon>eudicotyledons</taxon>
        <taxon>Gunneridae</taxon>
        <taxon>Pentapetalae</taxon>
        <taxon>rosids</taxon>
        <taxon>fabids</taxon>
        <taxon>Fabales</taxon>
        <taxon>Fabaceae</taxon>
        <taxon>Papilionoideae</taxon>
        <taxon>50 kb inversion clade</taxon>
        <taxon>NPAAA clade</taxon>
        <taxon>Hologalegina</taxon>
        <taxon>IRL clade</taxon>
        <taxon>Trifolieae</taxon>
        <taxon>Trifolium</taxon>
    </lineage>
</organism>
<dbReference type="AlphaFoldDB" id="A0A392R3I8"/>